<dbReference type="Gene3D" id="1.10.530.10">
    <property type="match status" value="1"/>
</dbReference>
<gene>
    <name evidence="1" type="ORF">DWV60_00835</name>
</gene>
<dbReference type="PANTHER" id="PTHR34408:SF1">
    <property type="entry name" value="GLYCOSYL HYDROLASE FAMILY 19 DOMAIN-CONTAINING PROTEIN HI_1415"/>
    <property type="match status" value="1"/>
</dbReference>
<dbReference type="PANTHER" id="PTHR34408">
    <property type="entry name" value="FAMILY PROTEIN, PUTATIVE-RELATED"/>
    <property type="match status" value="1"/>
</dbReference>
<organism evidence="1 2">
    <name type="scientific">Segatella copri</name>
    <dbReference type="NCBI Taxonomy" id="165179"/>
    <lineage>
        <taxon>Bacteria</taxon>
        <taxon>Pseudomonadati</taxon>
        <taxon>Bacteroidota</taxon>
        <taxon>Bacteroidia</taxon>
        <taxon>Bacteroidales</taxon>
        <taxon>Prevotellaceae</taxon>
        <taxon>Segatella</taxon>
    </lineage>
</organism>
<evidence type="ECO:0000313" key="2">
    <source>
        <dbReference type="Proteomes" id="UP000286077"/>
    </source>
</evidence>
<dbReference type="InterPro" id="IPR052354">
    <property type="entry name" value="Cell_Wall_Dynamics_Protein"/>
</dbReference>
<dbReference type="SUPFAM" id="SSF53955">
    <property type="entry name" value="Lysozyme-like"/>
    <property type="match status" value="1"/>
</dbReference>
<dbReference type="EMBL" id="QSAQ01000001">
    <property type="protein sequence ID" value="RGW71091.1"/>
    <property type="molecule type" value="Genomic_DNA"/>
</dbReference>
<proteinExistence type="predicted"/>
<accession>A0AA92W903</accession>
<protein>
    <submittedName>
        <fullName evidence="1">Glycoside hydrolase family 19 protein</fullName>
    </submittedName>
</protein>
<reference evidence="1 2" key="1">
    <citation type="submission" date="2018-08" db="EMBL/GenBank/DDBJ databases">
        <title>A genome reference for cultivated species of the human gut microbiota.</title>
        <authorList>
            <person name="Zou Y."/>
            <person name="Xue W."/>
            <person name="Luo G."/>
        </authorList>
    </citation>
    <scope>NUCLEOTIDE SEQUENCE [LARGE SCALE GENOMIC DNA]</scope>
    <source>
        <strain evidence="1 2">AF11-14</strain>
    </source>
</reference>
<sequence>MMITRAQLIKVMPNAGSRADTYLPIINGWAEHFHINTSLRMAHYLAQIAHESGELRYTKELASGRAYEGRKDLGNTQQGDGVKYKGRGLIQITGRANYRKYANYCGFDVVGSPELLERSLGATKSSMWVFDTFGCNELADQDNLKAIRRKINGGYNGLAACEKYLKRAKEALKIKVLAQ</sequence>
<dbReference type="Proteomes" id="UP000286077">
    <property type="component" value="Unassembled WGS sequence"/>
</dbReference>
<keyword evidence="1" id="KW-0378">Hydrolase</keyword>
<dbReference type="InterPro" id="IPR023346">
    <property type="entry name" value="Lysozyme-like_dom_sf"/>
</dbReference>
<dbReference type="GO" id="GO:0016787">
    <property type="term" value="F:hydrolase activity"/>
    <property type="evidence" value="ECO:0007669"/>
    <property type="project" value="UniProtKB-KW"/>
</dbReference>
<name>A0AA92W903_9BACT</name>
<evidence type="ECO:0000313" key="1">
    <source>
        <dbReference type="EMBL" id="RGW71091.1"/>
    </source>
</evidence>
<dbReference type="RefSeq" id="WP_118139118.1">
    <property type="nucleotide sequence ID" value="NZ_QSAQ01000001.1"/>
</dbReference>
<dbReference type="AlphaFoldDB" id="A0AA92W903"/>
<comment type="caution">
    <text evidence="1">The sequence shown here is derived from an EMBL/GenBank/DDBJ whole genome shotgun (WGS) entry which is preliminary data.</text>
</comment>